<organism evidence="2 3">
    <name type="scientific">Protopolystoma xenopodis</name>
    <dbReference type="NCBI Taxonomy" id="117903"/>
    <lineage>
        <taxon>Eukaryota</taxon>
        <taxon>Metazoa</taxon>
        <taxon>Spiralia</taxon>
        <taxon>Lophotrochozoa</taxon>
        <taxon>Platyhelminthes</taxon>
        <taxon>Monogenea</taxon>
        <taxon>Polyopisthocotylea</taxon>
        <taxon>Polystomatidea</taxon>
        <taxon>Polystomatidae</taxon>
        <taxon>Protopolystoma</taxon>
    </lineage>
</organism>
<evidence type="ECO:0000313" key="3">
    <source>
        <dbReference type="Proteomes" id="UP000784294"/>
    </source>
</evidence>
<evidence type="ECO:0000313" key="2">
    <source>
        <dbReference type="EMBL" id="VEL31495.1"/>
    </source>
</evidence>
<evidence type="ECO:0000256" key="1">
    <source>
        <dbReference type="SAM" id="MobiDB-lite"/>
    </source>
</evidence>
<dbReference type="EMBL" id="CAAALY010123016">
    <property type="protein sequence ID" value="VEL31495.1"/>
    <property type="molecule type" value="Genomic_DNA"/>
</dbReference>
<dbReference type="AlphaFoldDB" id="A0A3S5CLR8"/>
<sequence length="110" mass="12101">MPIMNLAPHSHPFSFAYGLRSRADAVKEFIGPDFIKMVRNSAKLIAHMERREKSTLSETSVSGISKLDTISAKSSHLNTAKPNSVATQSVKIESTNSHSISLPKRVPNIR</sequence>
<accession>A0A3S5CLR8</accession>
<proteinExistence type="predicted"/>
<feature type="compositionally biased region" description="Polar residues" evidence="1">
    <location>
        <begin position="73"/>
        <end position="100"/>
    </location>
</feature>
<comment type="caution">
    <text evidence="2">The sequence shown here is derived from an EMBL/GenBank/DDBJ whole genome shotgun (WGS) entry which is preliminary data.</text>
</comment>
<keyword evidence="3" id="KW-1185">Reference proteome</keyword>
<reference evidence="2" key="1">
    <citation type="submission" date="2018-11" db="EMBL/GenBank/DDBJ databases">
        <authorList>
            <consortium name="Pathogen Informatics"/>
        </authorList>
    </citation>
    <scope>NUCLEOTIDE SEQUENCE</scope>
</reference>
<name>A0A3S5CLR8_9PLAT</name>
<protein>
    <submittedName>
        <fullName evidence="2">Uncharacterized protein</fullName>
    </submittedName>
</protein>
<dbReference type="Proteomes" id="UP000784294">
    <property type="component" value="Unassembled WGS sequence"/>
</dbReference>
<feature type="region of interest" description="Disordered" evidence="1">
    <location>
        <begin position="73"/>
        <end position="110"/>
    </location>
</feature>
<gene>
    <name evidence="2" type="ORF">PXEA_LOCUS24935</name>
</gene>